<keyword evidence="4" id="KW-1185">Reference proteome</keyword>
<dbReference type="Pfam" id="PF00956">
    <property type="entry name" value="NAP"/>
    <property type="match status" value="1"/>
</dbReference>
<dbReference type="PANTHER" id="PTHR11875">
    <property type="entry name" value="TESTIS-SPECIFIC Y-ENCODED PROTEIN"/>
    <property type="match status" value="1"/>
</dbReference>
<dbReference type="EMBL" id="MU854907">
    <property type="protein sequence ID" value="KAK4031278.1"/>
    <property type="molecule type" value="Genomic_DNA"/>
</dbReference>
<dbReference type="GO" id="GO:0006334">
    <property type="term" value="P:nucleosome assembly"/>
    <property type="evidence" value="ECO:0007669"/>
    <property type="project" value="InterPro"/>
</dbReference>
<sequence length="231" mass="27095">MATSLSQTTLDELADLERDFEEVEKKITRQHYCLSKPLYARLADLTARIPNIWGRMLKQALIDLDEYIQTSDLELLSHSLKSLSVTRFEIDADEKKGDPRSVAIRFEFANNKYFKDTVLEKRFWWRQNKYGFAGLVSEPVEIEWKKGKDLTDGRLGLTKAAFDEQQAKPDQELTGKRRALEEKIDETDIRDVSFFDWFGYIGEYISAEESRTVIDKEKEERRRRKVSRAQP</sequence>
<protein>
    <submittedName>
        <fullName evidence="3">Nucleosome assembly protein</fullName>
    </submittedName>
</protein>
<proteinExistence type="inferred from homology"/>
<dbReference type="Proteomes" id="UP001303115">
    <property type="component" value="Unassembled WGS sequence"/>
</dbReference>
<gene>
    <name evidence="3" type="ORF">C8A01DRAFT_42249</name>
</gene>
<dbReference type="Gene3D" id="3.30.1120.90">
    <property type="entry name" value="Nucleosome assembly protein"/>
    <property type="match status" value="1"/>
</dbReference>
<dbReference type="InterPro" id="IPR037231">
    <property type="entry name" value="NAP-like_sf"/>
</dbReference>
<dbReference type="SUPFAM" id="SSF143113">
    <property type="entry name" value="NAP-like"/>
    <property type="match status" value="1"/>
</dbReference>
<comment type="caution">
    <text evidence="3">The sequence shown here is derived from an EMBL/GenBank/DDBJ whole genome shotgun (WGS) entry which is preliminary data.</text>
</comment>
<evidence type="ECO:0000313" key="3">
    <source>
        <dbReference type="EMBL" id="KAK4031278.1"/>
    </source>
</evidence>
<evidence type="ECO:0000256" key="2">
    <source>
        <dbReference type="RuleBase" id="RU003876"/>
    </source>
</evidence>
<name>A0AAN6P3W5_9PEZI</name>
<dbReference type="GO" id="GO:0005634">
    <property type="term" value="C:nucleus"/>
    <property type="evidence" value="ECO:0007669"/>
    <property type="project" value="InterPro"/>
</dbReference>
<comment type="similarity">
    <text evidence="1 2">Belongs to the nucleosome assembly protein (NAP) family.</text>
</comment>
<organism evidence="3 4">
    <name type="scientific">Parachaetomium inaequale</name>
    <dbReference type="NCBI Taxonomy" id="2588326"/>
    <lineage>
        <taxon>Eukaryota</taxon>
        <taxon>Fungi</taxon>
        <taxon>Dikarya</taxon>
        <taxon>Ascomycota</taxon>
        <taxon>Pezizomycotina</taxon>
        <taxon>Sordariomycetes</taxon>
        <taxon>Sordariomycetidae</taxon>
        <taxon>Sordariales</taxon>
        <taxon>Chaetomiaceae</taxon>
        <taxon>Parachaetomium</taxon>
    </lineage>
</organism>
<reference evidence="4" key="1">
    <citation type="journal article" date="2023" name="Mol. Phylogenet. Evol.">
        <title>Genome-scale phylogeny and comparative genomics of the fungal order Sordariales.</title>
        <authorList>
            <person name="Hensen N."/>
            <person name="Bonometti L."/>
            <person name="Westerberg I."/>
            <person name="Brannstrom I.O."/>
            <person name="Guillou S."/>
            <person name="Cros-Aarteil S."/>
            <person name="Calhoun S."/>
            <person name="Haridas S."/>
            <person name="Kuo A."/>
            <person name="Mondo S."/>
            <person name="Pangilinan J."/>
            <person name="Riley R."/>
            <person name="LaButti K."/>
            <person name="Andreopoulos B."/>
            <person name="Lipzen A."/>
            <person name="Chen C."/>
            <person name="Yan M."/>
            <person name="Daum C."/>
            <person name="Ng V."/>
            <person name="Clum A."/>
            <person name="Steindorff A."/>
            <person name="Ohm R.A."/>
            <person name="Martin F."/>
            <person name="Silar P."/>
            <person name="Natvig D.O."/>
            <person name="Lalanne C."/>
            <person name="Gautier V."/>
            <person name="Ament-Velasquez S.L."/>
            <person name="Kruys A."/>
            <person name="Hutchinson M.I."/>
            <person name="Powell A.J."/>
            <person name="Barry K."/>
            <person name="Miller A.N."/>
            <person name="Grigoriev I.V."/>
            <person name="Debuchy R."/>
            <person name="Gladieux P."/>
            <person name="Hiltunen Thoren M."/>
            <person name="Johannesson H."/>
        </authorList>
    </citation>
    <scope>NUCLEOTIDE SEQUENCE [LARGE SCALE GENOMIC DNA]</scope>
    <source>
        <strain evidence="4">CBS 284.82</strain>
    </source>
</reference>
<accession>A0AAN6P3W5</accession>
<evidence type="ECO:0000313" key="4">
    <source>
        <dbReference type="Proteomes" id="UP001303115"/>
    </source>
</evidence>
<dbReference type="AlphaFoldDB" id="A0AAN6P3W5"/>
<dbReference type="InterPro" id="IPR002164">
    <property type="entry name" value="NAP_family"/>
</dbReference>
<evidence type="ECO:0000256" key="1">
    <source>
        <dbReference type="ARBA" id="ARBA00009947"/>
    </source>
</evidence>